<proteinExistence type="predicted"/>
<name>A0A845ATG1_9SPHN</name>
<accession>A0A845ATG1</accession>
<organism evidence="1 2">
    <name type="scientific">Allopontixanthobacter sediminis</name>
    <dbReference type="NCBI Taxonomy" id="1689985"/>
    <lineage>
        <taxon>Bacteria</taxon>
        <taxon>Pseudomonadati</taxon>
        <taxon>Pseudomonadota</taxon>
        <taxon>Alphaproteobacteria</taxon>
        <taxon>Sphingomonadales</taxon>
        <taxon>Erythrobacteraceae</taxon>
        <taxon>Allopontixanthobacter</taxon>
    </lineage>
</organism>
<dbReference type="AlphaFoldDB" id="A0A845ATG1"/>
<evidence type="ECO:0000313" key="2">
    <source>
        <dbReference type="Proteomes" id="UP000431922"/>
    </source>
</evidence>
<comment type="caution">
    <text evidence="1">The sequence shown here is derived from an EMBL/GenBank/DDBJ whole genome shotgun (WGS) entry which is preliminary data.</text>
</comment>
<dbReference type="EMBL" id="WTYL01000001">
    <property type="protein sequence ID" value="MXP42843.1"/>
    <property type="molecule type" value="Genomic_DNA"/>
</dbReference>
<protein>
    <submittedName>
        <fullName evidence="1">Uncharacterized protein</fullName>
    </submittedName>
</protein>
<dbReference type="RefSeq" id="WP_160754510.1">
    <property type="nucleotide sequence ID" value="NZ_WTYL01000001.1"/>
</dbReference>
<keyword evidence="2" id="KW-1185">Reference proteome</keyword>
<dbReference type="Proteomes" id="UP000431922">
    <property type="component" value="Unassembled WGS sequence"/>
</dbReference>
<evidence type="ECO:0000313" key="1">
    <source>
        <dbReference type="EMBL" id="MXP42843.1"/>
    </source>
</evidence>
<gene>
    <name evidence="1" type="ORF">GRI65_00060</name>
</gene>
<sequence>MSAPDIPTNYTITQTINPLSIGTTLAGGMRTELAGGMRTELAGGIRTEMAGGVSVTLLGDENKPIATKMDVGMTMRNLPNFDKQDIFDLIAALKEMKTRVRMPVDLSFGLSVFPLNLFNVNVLQFRICGEPQVIVDDYVPNAYERCATECEPCD</sequence>
<reference evidence="1 2" key="1">
    <citation type="submission" date="2019-12" db="EMBL/GenBank/DDBJ databases">
        <title>Genomic-based taxomic classification of the family Erythrobacteraceae.</title>
        <authorList>
            <person name="Xu L."/>
        </authorList>
    </citation>
    <scope>NUCLEOTIDE SEQUENCE [LARGE SCALE GENOMIC DNA]</scope>
    <source>
        <strain evidence="1 2">KCTC 42453</strain>
    </source>
</reference>
<dbReference type="OrthoDB" id="9811083at2"/>